<dbReference type="GO" id="GO:0016491">
    <property type="term" value="F:oxidoreductase activity"/>
    <property type="evidence" value="ECO:0007669"/>
    <property type="project" value="UniProtKB-KW"/>
</dbReference>
<dbReference type="InterPro" id="IPR036318">
    <property type="entry name" value="FAD-bd_PCMH-like_sf"/>
</dbReference>
<accession>A0A139GUB0</accession>
<dbReference type="InterPro" id="IPR016166">
    <property type="entry name" value="FAD-bd_PCMH"/>
</dbReference>
<dbReference type="GO" id="GO:0071949">
    <property type="term" value="F:FAD binding"/>
    <property type="evidence" value="ECO:0007669"/>
    <property type="project" value="InterPro"/>
</dbReference>
<evidence type="ECO:0000256" key="2">
    <source>
        <dbReference type="ARBA" id="ARBA00023002"/>
    </source>
</evidence>
<evidence type="ECO:0000256" key="1">
    <source>
        <dbReference type="ARBA" id="ARBA00005466"/>
    </source>
</evidence>
<dbReference type="STRING" id="113226.A0A139GUB0"/>
<dbReference type="InterPro" id="IPR016169">
    <property type="entry name" value="FAD-bd_PCMH_sub2"/>
</dbReference>
<proteinExistence type="inferred from homology"/>
<dbReference type="PANTHER" id="PTHR13878:SF91">
    <property type="entry name" value="FAD BINDING DOMAIN PROTEIN (AFU_ORTHOLOGUE AFUA_6G12070)-RELATED"/>
    <property type="match status" value="1"/>
</dbReference>
<protein>
    <recommendedName>
        <fullName evidence="4">FAD-binding PCMH-type domain-containing protein</fullName>
    </recommendedName>
</protein>
<evidence type="ECO:0000313" key="5">
    <source>
        <dbReference type="EMBL" id="KXS93760.1"/>
    </source>
</evidence>
<dbReference type="Proteomes" id="UP000073492">
    <property type="component" value="Unassembled WGS sequence"/>
</dbReference>
<feature type="signal peptide" evidence="3">
    <location>
        <begin position="1"/>
        <end position="21"/>
    </location>
</feature>
<dbReference type="InterPro" id="IPR012951">
    <property type="entry name" value="BBE"/>
</dbReference>
<dbReference type="PANTHER" id="PTHR13878">
    <property type="entry name" value="GULONOLACTONE OXIDASE"/>
    <property type="match status" value="1"/>
</dbReference>
<feature type="domain" description="FAD-binding PCMH-type" evidence="4">
    <location>
        <begin position="113"/>
        <end position="300"/>
    </location>
</feature>
<keyword evidence="6" id="KW-1185">Reference proteome</keyword>
<dbReference type="PROSITE" id="PS51387">
    <property type="entry name" value="FAD_PCMH"/>
    <property type="match status" value="1"/>
</dbReference>
<evidence type="ECO:0000313" key="6">
    <source>
        <dbReference type="Proteomes" id="UP000073492"/>
    </source>
</evidence>
<dbReference type="InterPro" id="IPR006094">
    <property type="entry name" value="Oxid_FAD_bind_N"/>
</dbReference>
<sequence length="595" mass="64741">MLYRKVATVLFLSDLIQSTLEECRCIPEQPCWPSAVEWEAFNRTVNGRLLANIPVAISCYKGPLQNAPECASISKQYSNNSFQQTFPVGYSYPLQPDCPLIPFGEKTVSRCGLGAAPGYTVNATEIEHVQSAVSWAKSANIRFVVRDTGHDLLGRSMGYGSLQVWIRYLRQGIEYHSQFDYSALEKSATAWNGSAFTIRGGYTWSDVYAEAAKRDSIVAGGGTPSVGCLGGWMQGGGHGPATHDFGLGADNVLSAKVVLANGTLVAASPVENKDLFFAIRGGGPGTYGVVVQTTVKAHPTRKVLAQTLAIASLSGNTSSFLESLADFYQALPGLAESGWSGYGQWTTAAAVPFVANFTTAYAHTFANFKQTRGEAKRAFDLVIAKLAAKNGSDLFVSMSYTETPDYAAFYSKFSGVEPPAGTYGATSGRFLDEKALLFNRSTLMEALKTVAGTPKQQTTNIVEMFGAPYGHIGIDGQSHPTSGVNPAWREMIVHHIVARSWTQDTDSNTIERIQKDITYGKGGALKKLAPKTGGYMNENDRLDPDWRHDFYGSHYEKLLSIKRHYDPADVLFCPTCVGSDRWEVKESGQLCRAHY</sequence>
<dbReference type="SUPFAM" id="SSF56176">
    <property type="entry name" value="FAD-binding/transporter-associated domain-like"/>
    <property type="match status" value="1"/>
</dbReference>
<evidence type="ECO:0000259" key="4">
    <source>
        <dbReference type="PROSITE" id="PS51387"/>
    </source>
</evidence>
<keyword evidence="3" id="KW-0732">Signal</keyword>
<dbReference type="EMBL" id="LFZO01001089">
    <property type="protein sequence ID" value="KXS93761.1"/>
    <property type="molecule type" value="Genomic_DNA"/>
</dbReference>
<reference evidence="5 6" key="1">
    <citation type="submission" date="2015-07" db="EMBL/GenBank/DDBJ databases">
        <title>Comparative genomics of the Sigatoka disease complex on banana suggests a link between parallel evolutionary changes in Pseudocercospora fijiensis and Pseudocercospora eumusae and increased virulence on the banana host.</title>
        <authorList>
            <person name="Chang T.-C."/>
            <person name="Salvucci A."/>
            <person name="Crous P.W."/>
            <person name="Stergiopoulos I."/>
        </authorList>
    </citation>
    <scope>NUCLEOTIDE SEQUENCE [LARGE SCALE GENOMIC DNA]</scope>
    <source>
        <strain evidence="5 6">CBS 116634</strain>
    </source>
</reference>
<name>A0A139GUB0_9PEZI</name>
<gene>
    <name evidence="5" type="ORF">AC579_6005</name>
</gene>
<organism evidence="5 6">
    <name type="scientific">Pseudocercospora musae</name>
    <dbReference type="NCBI Taxonomy" id="113226"/>
    <lineage>
        <taxon>Eukaryota</taxon>
        <taxon>Fungi</taxon>
        <taxon>Dikarya</taxon>
        <taxon>Ascomycota</taxon>
        <taxon>Pezizomycotina</taxon>
        <taxon>Dothideomycetes</taxon>
        <taxon>Dothideomycetidae</taxon>
        <taxon>Mycosphaerellales</taxon>
        <taxon>Mycosphaerellaceae</taxon>
        <taxon>Pseudocercospora</taxon>
    </lineage>
</organism>
<feature type="chain" id="PRO_5007806048" description="FAD-binding PCMH-type domain-containing protein" evidence="3">
    <location>
        <begin position="22"/>
        <end position="595"/>
    </location>
</feature>
<comment type="caution">
    <text evidence="5">The sequence shown here is derived from an EMBL/GenBank/DDBJ whole genome shotgun (WGS) entry which is preliminary data.</text>
</comment>
<dbReference type="InterPro" id="IPR050432">
    <property type="entry name" value="FAD-linked_Oxidoreductases_BP"/>
</dbReference>
<dbReference type="Pfam" id="PF01565">
    <property type="entry name" value="FAD_binding_4"/>
    <property type="match status" value="1"/>
</dbReference>
<keyword evidence="2" id="KW-0560">Oxidoreductase</keyword>
<evidence type="ECO:0000256" key="3">
    <source>
        <dbReference type="SAM" id="SignalP"/>
    </source>
</evidence>
<dbReference type="Pfam" id="PF08031">
    <property type="entry name" value="BBE"/>
    <property type="match status" value="1"/>
</dbReference>
<dbReference type="EMBL" id="LFZO01001089">
    <property type="protein sequence ID" value="KXS93760.1"/>
    <property type="molecule type" value="Genomic_DNA"/>
</dbReference>
<dbReference type="AlphaFoldDB" id="A0A139GUB0"/>
<comment type="similarity">
    <text evidence="1">Belongs to the oxygen-dependent FAD-linked oxidoreductase family.</text>
</comment>
<dbReference type="Gene3D" id="3.30.465.10">
    <property type="match status" value="2"/>
</dbReference>